<organism evidence="3 4">
    <name type="scientific">[Bacillus] enclensis</name>
    <dbReference type="NCBI Taxonomy" id="1402860"/>
    <lineage>
        <taxon>Bacteria</taxon>
        <taxon>Bacillati</taxon>
        <taxon>Bacillota</taxon>
        <taxon>Bacilli</taxon>
        <taxon>Bacillales</taxon>
        <taxon>Bacillaceae</taxon>
        <taxon>Rossellomorea</taxon>
    </lineage>
</organism>
<keyword evidence="2" id="KW-0472">Membrane</keyword>
<keyword evidence="2" id="KW-0812">Transmembrane</keyword>
<protein>
    <submittedName>
        <fullName evidence="3">Uncharacterized protein</fullName>
    </submittedName>
</protein>
<dbReference type="Proteomes" id="UP000181997">
    <property type="component" value="Unassembled WGS sequence"/>
</dbReference>
<sequence>MVWFLIMMTVVTYGFIMKFVLSNVMKDRQPVQKPASEQTKTRPFAAPNLIPTQSTR</sequence>
<gene>
    <name evidence="3" type="ORF">GA0061094_0823</name>
</gene>
<proteinExistence type="predicted"/>
<evidence type="ECO:0000256" key="2">
    <source>
        <dbReference type="SAM" id="Phobius"/>
    </source>
</evidence>
<accession>A0A1C3ZM60</accession>
<dbReference type="EMBL" id="FMAU01000001">
    <property type="protein sequence ID" value="SCB83469.1"/>
    <property type="molecule type" value="Genomic_DNA"/>
</dbReference>
<reference evidence="4" key="1">
    <citation type="submission" date="2016-08" db="EMBL/GenBank/DDBJ databases">
        <authorList>
            <person name="Varghese N."/>
            <person name="Submissions Spin"/>
        </authorList>
    </citation>
    <scope>NUCLEOTIDE SEQUENCE [LARGE SCALE GENOMIC DNA]</scope>
    <source>
        <strain evidence="4">SGD-1123</strain>
    </source>
</reference>
<evidence type="ECO:0000313" key="3">
    <source>
        <dbReference type="EMBL" id="SCB83469.1"/>
    </source>
</evidence>
<evidence type="ECO:0000313" key="4">
    <source>
        <dbReference type="Proteomes" id="UP000181997"/>
    </source>
</evidence>
<evidence type="ECO:0000256" key="1">
    <source>
        <dbReference type="SAM" id="MobiDB-lite"/>
    </source>
</evidence>
<name>A0A1C3ZM60_9BACI</name>
<feature type="transmembrane region" description="Helical" evidence="2">
    <location>
        <begin position="6"/>
        <end position="24"/>
    </location>
</feature>
<keyword evidence="2" id="KW-1133">Transmembrane helix</keyword>
<keyword evidence="4" id="KW-1185">Reference proteome</keyword>
<feature type="region of interest" description="Disordered" evidence="1">
    <location>
        <begin position="28"/>
        <end position="56"/>
    </location>
</feature>
<dbReference type="AlphaFoldDB" id="A0A1C3ZM60"/>